<dbReference type="Pfam" id="PF05684">
    <property type="entry name" value="DUF819"/>
    <property type="match status" value="1"/>
</dbReference>
<dbReference type="PANTHER" id="PTHR34289">
    <property type="entry name" value="PROTEIN, PUTATIVE (DUF819)-RELATED"/>
    <property type="match status" value="1"/>
</dbReference>
<evidence type="ECO:0008006" key="4">
    <source>
        <dbReference type="Google" id="ProtNLM"/>
    </source>
</evidence>
<gene>
    <name evidence="2" type="ORF">PM10SUCC1_18650</name>
</gene>
<feature type="transmembrane region" description="Helical" evidence="1">
    <location>
        <begin position="6"/>
        <end position="22"/>
    </location>
</feature>
<evidence type="ECO:0000256" key="1">
    <source>
        <dbReference type="SAM" id="Phobius"/>
    </source>
</evidence>
<dbReference type="InterPro" id="IPR008537">
    <property type="entry name" value="DUF819"/>
</dbReference>
<feature type="transmembrane region" description="Helical" evidence="1">
    <location>
        <begin position="170"/>
        <end position="189"/>
    </location>
</feature>
<dbReference type="EMBL" id="BSDY01000007">
    <property type="protein sequence ID" value="GLI56351.1"/>
    <property type="molecule type" value="Genomic_DNA"/>
</dbReference>
<feature type="transmembrane region" description="Helical" evidence="1">
    <location>
        <begin position="287"/>
        <end position="303"/>
    </location>
</feature>
<keyword evidence="1" id="KW-0812">Transmembrane</keyword>
<dbReference type="Proteomes" id="UP001144471">
    <property type="component" value="Unassembled WGS sequence"/>
</dbReference>
<comment type="caution">
    <text evidence="2">The sequence shown here is derived from an EMBL/GenBank/DDBJ whole genome shotgun (WGS) entry which is preliminary data.</text>
</comment>
<keyword evidence="1" id="KW-1133">Transmembrane helix</keyword>
<feature type="transmembrane region" description="Helical" evidence="1">
    <location>
        <begin position="69"/>
        <end position="87"/>
    </location>
</feature>
<feature type="transmembrane region" description="Helical" evidence="1">
    <location>
        <begin position="256"/>
        <end position="275"/>
    </location>
</feature>
<evidence type="ECO:0000313" key="2">
    <source>
        <dbReference type="EMBL" id="GLI56351.1"/>
    </source>
</evidence>
<reference evidence="2" key="1">
    <citation type="submission" date="2022-12" db="EMBL/GenBank/DDBJ databases">
        <title>Reference genome sequencing for broad-spectrum identification of bacterial and archaeal isolates by mass spectrometry.</title>
        <authorList>
            <person name="Sekiguchi Y."/>
            <person name="Tourlousse D.M."/>
        </authorList>
    </citation>
    <scope>NUCLEOTIDE SEQUENCE</scope>
    <source>
        <strain evidence="2">10succ1</strain>
    </source>
</reference>
<protein>
    <recommendedName>
        <fullName evidence="4">DUF819 domain-containing protein</fullName>
    </recommendedName>
</protein>
<keyword evidence="3" id="KW-1185">Reference proteome</keyword>
<feature type="transmembrane region" description="Helical" evidence="1">
    <location>
        <begin position="34"/>
        <end position="57"/>
    </location>
</feature>
<dbReference type="AlphaFoldDB" id="A0A9W6GM55"/>
<feature type="transmembrane region" description="Helical" evidence="1">
    <location>
        <begin position="99"/>
        <end position="121"/>
    </location>
</feature>
<dbReference type="PANTHER" id="PTHR34289:SF8">
    <property type="entry name" value="DUF819 DOMAIN-CONTAINING PROTEIN"/>
    <property type="match status" value="1"/>
</dbReference>
<evidence type="ECO:0000313" key="3">
    <source>
        <dbReference type="Proteomes" id="UP001144471"/>
    </source>
</evidence>
<organism evidence="2 3">
    <name type="scientific">Propionigenium maris DSM 9537</name>
    <dbReference type="NCBI Taxonomy" id="1123000"/>
    <lineage>
        <taxon>Bacteria</taxon>
        <taxon>Fusobacteriati</taxon>
        <taxon>Fusobacteriota</taxon>
        <taxon>Fusobacteriia</taxon>
        <taxon>Fusobacteriales</taxon>
        <taxon>Fusobacteriaceae</taxon>
        <taxon>Propionigenium</taxon>
    </lineage>
</organism>
<keyword evidence="1" id="KW-0472">Membrane</keyword>
<sequence length="395" mass="42123">MITGGFSFIAFLLCFAAGVFFIEEKTKSKFFEYVPPLVIIYFGAMLMSTFGVWSLSIDGVKTGAGVARNALRGAILPSMIFLMLLKCDMRNIMKLGPKMLVAFFSATASIVSGFVVAFMIFKNGLAENSWQAFGALAGSWTGGTQNMVAVQQALNLNDAGMGYTLLIDSINYSIWIMMLLFFVSTMSIVKKFNLFNKADTSVVEDISRKLADLDKEGRKDVTFLDLFGLLALALGSGAFFTWVADFLPQTQFLTSTTWMILLATVAGIIGAMTPLGHVPGSKQLSNIMLYTTVALIASSANFAELTEAPVYILAGFVILGVHALVMLILAKAFKIDLFTCCIASCANIGGVASSPIIAGAYNEALVPVGVLMGMLGAIIGTGAGLGVAKILFMLT</sequence>
<feature type="transmembrane region" description="Helical" evidence="1">
    <location>
        <begin position="223"/>
        <end position="244"/>
    </location>
</feature>
<accession>A0A9W6GM55</accession>
<feature type="transmembrane region" description="Helical" evidence="1">
    <location>
        <begin position="309"/>
        <end position="330"/>
    </location>
</feature>
<feature type="transmembrane region" description="Helical" evidence="1">
    <location>
        <begin position="337"/>
        <end position="358"/>
    </location>
</feature>
<feature type="transmembrane region" description="Helical" evidence="1">
    <location>
        <begin position="364"/>
        <end position="392"/>
    </location>
</feature>
<dbReference type="RefSeq" id="WP_281835450.1">
    <property type="nucleotide sequence ID" value="NZ_BSDY01000007.1"/>
</dbReference>
<proteinExistence type="predicted"/>
<name>A0A9W6GM55_9FUSO</name>